<protein>
    <submittedName>
        <fullName evidence="1">Uncharacterized protein</fullName>
    </submittedName>
</protein>
<accession>A0A2U3LPV1</accession>
<dbReference type="Proteomes" id="UP000238916">
    <property type="component" value="Unassembled WGS sequence"/>
</dbReference>
<evidence type="ECO:0000313" key="1">
    <source>
        <dbReference type="EMBL" id="SPF53839.1"/>
    </source>
</evidence>
<dbReference type="EMBL" id="OMOF01000671">
    <property type="protein sequence ID" value="SPF53839.1"/>
    <property type="molecule type" value="Genomic_DNA"/>
</dbReference>
<proteinExistence type="predicted"/>
<dbReference type="AlphaFoldDB" id="A0A2U3LPV1"/>
<evidence type="ECO:0000313" key="2">
    <source>
        <dbReference type="Proteomes" id="UP000238916"/>
    </source>
</evidence>
<sequence length="39" mass="4526">MTIRINRVLEAIGGGRLENFYAFEKQLHINKLNILLLTL</sequence>
<reference evidence="2" key="1">
    <citation type="submission" date="2018-02" db="EMBL/GenBank/DDBJ databases">
        <authorList>
            <person name="Hausmann B."/>
        </authorList>
    </citation>
    <scope>NUCLEOTIDE SEQUENCE [LARGE SCALE GENOMIC DNA]</scope>
    <source>
        <strain evidence="2">Peat soil MAG SbF1</strain>
    </source>
</reference>
<organism evidence="1 2">
    <name type="scientific">Candidatus Desulfosporosinus infrequens</name>
    <dbReference type="NCBI Taxonomy" id="2043169"/>
    <lineage>
        <taxon>Bacteria</taxon>
        <taxon>Bacillati</taxon>
        <taxon>Bacillota</taxon>
        <taxon>Clostridia</taxon>
        <taxon>Eubacteriales</taxon>
        <taxon>Desulfitobacteriaceae</taxon>
        <taxon>Desulfosporosinus</taxon>
    </lineage>
</organism>
<gene>
    <name evidence="1" type="ORF">SBF1_7020008</name>
</gene>
<name>A0A2U3LPV1_9FIRM</name>